<reference evidence="7" key="1">
    <citation type="submission" date="2020-01" db="EMBL/GenBank/DDBJ databases">
        <authorList>
            <person name="Meier V. D."/>
            <person name="Meier V D."/>
        </authorList>
    </citation>
    <scope>NUCLEOTIDE SEQUENCE</scope>
    <source>
        <strain evidence="7">HLG_WM_MAG_10</strain>
    </source>
</reference>
<dbReference type="PANTHER" id="PTHR31760">
    <property type="entry name" value="S-ADENOSYL-L-METHIONINE-DEPENDENT METHYLTRANSFERASES SUPERFAMILY PROTEIN"/>
    <property type="match status" value="1"/>
</dbReference>
<feature type="binding site" evidence="6">
    <location>
        <position position="135"/>
    </location>
    <ligand>
        <name>S-adenosyl-L-methionine</name>
        <dbReference type="ChEBI" id="CHEBI:59789"/>
    </ligand>
</feature>
<feature type="binding site" evidence="6">
    <location>
        <position position="76"/>
    </location>
    <ligand>
        <name>S-adenosyl-L-methionine</name>
        <dbReference type="ChEBI" id="CHEBI:59789"/>
    </ligand>
</feature>
<dbReference type="InterPro" id="IPR003682">
    <property type="entry name" value="rRNA_ssu_MeTfrase_G"/>
</dbReference>
<comment type="subcellular location">
    <subcellularLocation>
        <location evidence="6">Cytoplasm</location>
    </subcellularLocation>
</comment>
<dbReference type="PANTHER" id="PTHR31760:SF0">
    <property type="entry name" value="S-ADENOSYL-L-METHIONINE-DEPENDENT METHYLTRANSFERASES SUPERFAMILY PROTEIN"/>
    <property type="match status" value="1"/>
</dbReference>
<dbReference type="InterPro" id="IPR029063">
    <property type="entry name" value="SAM-dependent_MTases_sf"/>
</dbReference>
<dbReference type="Gene3D" id="3.40.50.150">
    <property type="entry name" value="Vaccinia Virus protein VP39"/>
    <property type="match status" value="1"/>
</dbReference>
<dbReference type="EC" id="2.1.1.-" evidence="6"/>
<dbReference type="PIRSF" id="PIRSF003078">
    <property type="entry name" value="GidB"/>
    <property type="match status" value="1"/>
</dbReference>
<evidence type="ECO:0000256" key="4">
    <source>
        <dbReference type="ARBA" id="ARBA00022679"/>
    </source>
</evidence>
<dbReference type="GO" id="GO:0070043">
    <property type="term" value="F:rRNA (guanine-N7-)-methyltransferase activity"/>
    <property type="evidence" value="ECO:0007669"/>
    <property type="project" value="UniProtKB-UniRule"/>
</dbReference>
<keyword evidence="5 6" id="KW-0949">S-adenosyl-L-methionine</keyword>
<dbReference type="Pfam" id="PF02527">
    <property type="entry name" value="GidB"/>
    <property type="match status" value="1"/>
</dbReference>
<sequence length="209" mass="23482">MDTILKYFPDLSPLQIDQLSQLGDLYADWNSKINVVSRKDIENIYPNHILHSMGLAKVFQFQDGSKVMDLGTGGGLPGIPLAILFPKVDFLLVDSIGKKVRVTQEIADAVGLKNVRTQQARAEELKEKFDFVVTRAVAVLPKLVAWTRRAISDKHQHGTPNGIWALKGIDRATEEAKALGRNAYTEIYPLSDFFEEEFFETKCVVYAQK</sequence>
<dbReference type="EMBL" id="CACVAQ010000007">
    <property type="protein sequence ID" value="CAA6798526.1"/>
    <property type="molecule type" value="Genomic_DNA"/>
</dbReference>
<dbReference type="CDD" id="cd02440">
    <property type="entry name" value="AdoMet_MTases"/>
    <property type="match status" value="1"/>
</dbReference>
<comment type="caution">
    <text evidence="6">Lacks conserved residue(s) required for the propagation of feature annotation.</text>
</comment>
<accession>A0A6S6RSZ2</accession>
<keyword evidence="3 6" id="KW-0489">Methyltransferase</keyword>
<evidence type="ECO:0000256" key="5">
    <source>
        <dbReference type="ARBA" id="ARBA00022691"/>
    </source>
</evidence>
<dbReference type="AlphaFoldDB" id="A0A6S6RSZ2"/>
<protein>
    <recommendedName>
        <fullName evidence="6">Ribosomal RNA small subunit methyltransferase G</fullName>
        <ecNumber evidence="6">2.1.1.-</ecNumber>
    </recommendedName>
    <alternativeName>
        <fullName evidence="6">16S rRNA 7-methylguanosine methyltransferase</fullName>
        <shortName evidence="6">16S rRNA m7G methyltransferase</shortName>
    </alternativeName>
</protein>
<dbReference type="SUPFAM" id="SSF53335">
    <property type="entry name" value="S-adenosyl-L-methionine-dependent methyltransferases"/>
    <property type="match status" value="1"/>
</dbReference>
<evidence type="ECO:0000256" key="3">
    <source>
        <dbReference type="ARBA" id="ARBA00022603"/>
    </source>
</evidence>
<proteinExistence type="inferred from homology"/>
<comment type="function">
    <text evidence="6">Specifically methylates the N7 position of a guanine in 16S rRNA.</text>
</comment>
<evidence type="ECO:0000256" key="6">
    <source>
        <dbReference type="HAMAP-Rule" id="MF_00074"/>
    </source>
</evidence>
<keyword evidence="4 6" id="KW-0808">Transferase</keyword>
<feature type="binding site" evidence="6">
    <location>
        <begin position="122"/>
        <end position="123"/>
    </location>
    <ligand>
        <name>S-adenosyl-L-methionine</name>
        <dbReference type="ChEBI" id="CHEBI:59789"/>
    </ligand>
</feature>
<name>A0A6S6RSZ2_9BACT</name>
<feature type="binding site" evidence="6">
    <location>
        <position position="71"/>
    </location>
    <ligand>
        <name>S-adenosyl-L-methionine</name>
        <dbReference type="ChEBI" id="CHEBI:59789"/>
    </ligand>
</feature>
<keyword evidence="1 6" id="KW-0963">Cytoplasm</keyword>
<evidence type="ECO:0000256" key="1">
    <source>
        <dbReference type="ARBA" id="ARBA00022490"/>
    </source>
</evidence>
<dbReference type="GO" id="GO:0005829">
    <property type="term" value="C:cytosol"/>
    <property type="evidence" value="ECO:0007669"/>
    <property type="project" value="TreeGrafter"/>
</dbReference>
<comment type="similarity">
    <text evidence="6">Belongs to the methyltransferase superfamily. RNA methyltransferase RsmG family.</text>
</comment>
<evidence type="ECO:0000313" key="7">
    <source>
        <dbReference type="EMBL" id="CAA6798526.1"/>
    </source>
</evidence>
<organism evidence="7">
    <name type="scientific">uncultured Aureispira sp</name>
    <dbReference type="NCBI Taxonomy" id="1331704"/>
    <lineage>
        <taxon>Bacteria</taxon>
        <taxon>Pseudomonadati</taxon>
        <taxon>Bacteroidota</taxon>
        <taxon>Saprospiria</taxon>
        <taxon>Saprospirales</taxon>
        <taxon>Saprospiraceae</taxon>
        <taxon>Aureispira</taxon>
        <taxon>environmental samples</taxon>
    </lineage>
</organism>
<evidence type="ECO:0000256" key="2">
    <source>
        <dbReference type="ARBA" id="ARBA00022552"/>
    </source>
</evidence>
<dbReference type="NCBIfam" id="TIGR00138">
    <property type="entry name" value="rsmG_gidB"/>
    <property type="match status" value="1"/>
</dbReference>
<gene>
    <name evidence="6" type="primary">rsmG</name>
    <name evidence="7" type="ORF">HELGO_WM28151</name>
</gene>
<keyword evidence="2 6" id="KW-0698">rRNA processing</keyword>
<dbReference type="HAMAP" id="MF_00074">
    <property type="entry name" value="16SrRNA_methyltr_G"/>
    <property type="match status" value="1"/>
</dbReference>